<evidence type="ECO:0000256" key="5">
    <source>
        <dbReference type="ARBA" id="ARBA00023235"/>
    </source>
</evidence>
<dbReference type="EC" id="5.1.1.3" evidence="2 7"/>
<dbReference type="PANTHER" id="PTHR21198:SF2">
    <property type="entry name" value="GLUTAMATE RACEMASE"/>
    <property type="match status" value="1"/>
</dbReference>
<dbReference type="InterPro" id="IPR018187">
    <property type="entry name" value="Asp/Glu_racemase_AS_1"/>
</dbReference>
<evidence type="ECO:0000313" key="8">
    <source>
        <dbReference type="EMBL" id="WGI26564.1"/>
    </source>
</evidence>
<dbReference type="Proteomes" id="UP001179830">
    <property type="component" value="Chromosome"/>
</dbReference>
<dbReference type="PROSITE" id="PS00924">
    <property type="entry name" value="ASP_GLU_RACEMASE_2"/>
    <property type="match status" value="1"/>
</dbReference>
<keyword evidence="9" id="KW-1185">Reference proteome</keyword>
<dbReference type="PANTHER" id="PTHR21198">
    <property type="entry name" value="GLUTAMATE RACEMASE"/>
    <property type="match status" value="1"/>
</dbReference>
<evidence type="ECO:0000256" key="4">
    <source>
        <dbReference type="ARBA" id="ARBA00022984"/>
    </source>
</evidence>
<comment type="catalytic activity">
    <reaction evidence="1 7">
        <text>L-glutamate = D-glutamate</text>
        <dbReference type="Rhea" id="RHEA:12813"/>
        <dbReference type="ChEBI" id="CHEBI:29985"/>
        <dbReference type="ChEBI" id="CHEBI:29986"/>
        <dbReference type="EC" id="5.1.1.3"/>
    </reaction>
</comment>
<dbReference type="InterPro" id="IPR033134">
    <property type="entry name" value="Asp/Glu_racemase_AS_2"/>
</dbReference>
<evidence type="ECO:0000313" key="9">
    <source>
        <dbReference type="Proteomes" id="UP001179830"/>
    </source>
</evidence>
<dbReference type="Pfam" id="PF01177">
    <property type="entry name" value="Asp_Glu_race"/>
    <property type="match status" value="1"/>
</dbReference>
<dbReference type="HAMAP" id="MF_00258">
    <property type="entry name" value="Glu_racemase"/>
    <property type="match status" value="1"/>
</dbReference>
<evidence type="ECO:0000256" key="2">
    <source>
        <dbReference type="ARBA" id="ARBA00013090"/>
    </source>
</evidence>
<evidence type="ECO:0000256" key="7">
    <source>
        <dbReference type="HAMAP-Rule" id="MF_00258"/>
    </source>
</evidence>
<dbReference type="RefSeq" id="WP_280106179.1">
    <property type="nucleotide sequence ID" value="NZ_CP122961.1"/>
</dbReference>
<dbReference type="EMBL" id="CP122961">
    <property type="protein sequence ID" value="WGI26564.1"/>
    <property type="molecule type" value="Genomic_DNA"/>
</dbReference>
<comment type="pathway">
    <text evidence="7">Cell wall biogenesis; peptidoglycan biosynthesis.</text>
</comment>
<dbReference type="Gene3D" id="3.40.50.1860">
    <property type="match status" value="2"/>
</dbReference>
<dbReference type="InterPro" id="IPR004391">
    <property type="entry name" value="Glu_race"/>
</dbReference>
<accession>A0ABY8LQ60</accession>
<evidence type="ECO:0000256" key="1">
    <source>
        <dbReference type="ARBA" id="ARBA00001602"/>
    </source>
</evidence>
<organism evidence="8 9">
    <name type="scientific">Halomonas alkaliantarctica</name>
    <dbReference type="NCBI Taxonomy" id="232346"/>
    <lineage>
        <taxon>Bacteria</taxon>
        <taxon>Pseudomonadati</taxon>
        <taxon>Pseudomonadota</taxon>
        <taxon>Gammaproteobacteria</taxon>
        <taxon>Oceanospirillales</taxon>
        <taxon>Halomonadaceae</taxon>
        <taxon>Halomonas</taxon>
    </lineage>
</organism>
<evidence type="ECO:0000256" key="3">
    <source>
        <dbReference type="ARBA" id="ARBA00022960"/>
    </source>
</evidence>
<reference evidence="8" key="1">
    <citation type="submission" date="2023-04" db="EMBL/GenBank/DDBJ databases">
        <title>Complete genome sequence of Halomonas alkaliantarctica MSP3 isolated from marine sediment, Jeju Island.</title>
        <authorList>
            <person name="Park S.-J."/>
        </authorList>
    </citation>
    <scope>NUCLEOTIDE SEQUENCE</scope>
    <source>
        <strain evidence="8">MSP3</strain>
    </source>
</reference>
<feature type="binding site" evidence="7">
    <location>
        <begin position="41"/>
        <end position="42"/>
    </location>
    <ligand>
        <name>substrate</name>
    </ligand>
</feature>
<dbReference type="InterPro" id="IPR001920">
    <property type="entry name" value="Asp/Glu_race"/>
</dbReference>
<feature type="binding site" evidence="7">
    <location>
        <begin position="74"/>
        <end position="75"/>
    </location>
    <ligand>
        <name>substrate</name>
    </ligand>
</feature>
<sequence length="283" mass="29826">MKGPVLIFDSGVGGLSVAQSLRQHYPDAALCYACDNAWLPYGLREDAALSDRIVAVCRAAVAACQPSVLVVACNTASTLALENLRDELSIPVVGTVPAIKPAAAISRTRHIGLLATKATVGRPYTQRLIDSFASDCVITRVAADALVVEAEAYLAGVAPNIDRMQAALAPLWHAVAPSSPSYSLSAGYQALDTSKLDTPKLDTVVLGCTHFPLLKPWLKQLAPVPLHWVDSGDAIARRVAQVVDELDSDQQDGRCFTTAPAANLTAGLARYGFDAPQLLNVGA</sequence>
<feature type="active site" description="Proton donor/acceptor" evidence="7">
    <location>
        <position position="208"/>
    </location>
</feature>
<protein>
    <recommendedName>
        <fullName evidence="2 7">Glutamate racemase</fullName>
        <ecNumber evidence="2 7">5.1.1.3</ecNumber>
    </recommendedName>
</protein>
<dbReference type="PROSITE" id="PS00923">
    <property type="entry name" value="ASP_GLU_RACEMASE_1"/>
    <property type="match status" value="1"/>
</dbReference>
<comment type="similarity">
    <text evidence="7">Belongs to the aspartate/glutamate racemases family.</text>
</comment>
<comment type="function">
    <text evidence="7">Provides the (R)-glutamate required for cell wall biosynthesis.</text>
</comment>
<feature type="active site" description="Proton donor/acceptor" evidence="7">
    <location>
        <position position="73"/>
    </location>
</feature>
<keyword evidence="6 7" id="KW-0961">Cell wall biogenesis/degradation</keyword>
<evidence type="ECO:0000256" key="6">
    <source>
        <dbReference type="ARBA" id="ARBA00023316"/>
    </source>
</evidence>
<feature type="binding site" evidence="7">
    <location>
        <begin position="9"/>
        <end position="10"/>
    </location>
    <ligand>
        <name>substrate</name>
    </ligand>
</feature>
<name>A0ABY8LQ60_9GAMM</name>
<feature type="binding site" evidence="7">
    <location>
        <begin position="209"/>
        <end position="210"/>
    </location>
    <ligand>
        <name>substrate</name>
    </ligand>
</feature>
<proteinExistence type="inferred from homology"/>
<keyword evidence="5 7" id="KW-0413">Isomerase</keyword>
<keyword evidence="4 7" id="KW-0573">Peptidoglycan synthesis</keyword>
<gene>
    <name evidence="7" type="primary">murI</name>
    <name evidence="8" type="ORF">QEN58_05735</name>
</gene>
<keyword evidence="3 7" id="KW-0133">Cell shape</keyword>
<dbReference type="SUPFAM" id="SSF53681">
    <property type="entry name" value="Aspartate/glutamate racemase"/>
    <property type="match status" value="2"/>
</dbReference>
<dbReference type="InterPro" id="IPR015942">
    <property type="entry name" value="Asp/Glu/hydantoin_racemase"/>
</dbReference>